<dbReference type="AlphaFoldDB" id="A0A6C0E5N7"/>
<feature type="domain" description="OTU" evidence="1">
    <location>
        <begin position="1"/>
        <end position="120"/>
    </location>
</feature>
<dbReference type="EMBL" id="MN739733">
    <property type="protein sequence ID" value="QHT23589.1"/>
    <property type="molecule type" value="Genomic_DNA"/>
</dbReference>
<reference evidence="2" key="1">
    <citation type="journal article" date="2020" name="Nature">
        <title>Giant virus diversity and host interactions through global metagenomics.</title>
        <authorList>
            <person name="Schulz F."/>
            <person name="Roux S."/>
            <person name="Paez-Espino D."/>
            <person name="Jungbluth S."/>
            <person name="Walsh D.A."/>
            <person name="Denef V.J."/>
            <person name="McMahon K.D."/>
            <person name="Konstantinidis K.T."/>
            <person name="Eloe-Fadrosh E.A."/>
            <person name="Kyrpides N.C."/>
            <person name="Woyke T."/>
        </authorList>
    </citation>
    <scope>NUCLEOTIDE SEQUENCE</scope>
    <source>
        <strain evidence="2">GVMAG-M-3300023179-116</strain>
    </source>
</reference>
<organism evidence="2">
    <name type="scientific">viral metagenome</name>
    <dbReference type="NCBI Taxonomy" id="1070528"/>
    <lineage>
        <taxon>unclassified sequences</taxon>
        <taxon>metagenomes</taxon>
        <taxon>organismal metagenomes</taxon>
    </lineage>
</organism>
<dbReference type="InterPro" id="IPR038765">
    <property type="entry name" value="Papain-like_cys_pep_sf"/>
</dbReference>
<dbReference type="Pfam" id="PF02338">
    <property type="entry name" value="OTU"/>
    <property type="match status" value="1"/>
</dbReference>
<evidence type="ECO:0000259" key="1">
    <source>
        <dbReference type="PROSITE" id="PS50802"/>
    </source>
</evidence>
<dbReference type="CDD" id="cd22744">
    <property type="entry name" value="OTU"/>
    <property type="match status" value="1"/>
</dbReference>
<dbReference type="InterPro" id="IPR050704">
    <property type="entry name" value="Peptidase_C85-like"/>
</dbReference>
<dbReference type="GO" id="GO:0004843">
    <property type="term" value="F:cysteine-type deubiquitinase activity"/>
    <property type="evidence" value="ECO:0007669"/>
    <property type="project" value="TreeGrafter"/>
</dbReference>
<dbReference type="PROSITE" id="PS50802">
    <property type="entry name" value="OTU"/>
    <property type="match status" value="1"/>
</dbReference>
<accession>A0A6C0E5N7</accession>
<dbReference type="GO" id="GO:0016579">
    <property type="term" value="P:protein deubiquitination"/>
    <property type="evidence" value="ECO:0007669"/>
    <property type="project" value="TreeGrafter"/>
</dbReference>
<sequence length="120" mass="13797">MSCLFNSLSYFVTEDSSKIRETICNYLQENKPIIDGLETRDVLTLESINTDTYISNMRQKSTWGGAIEIQCACNIWNLQINVSNYRDAGNRIIEFVPLHGNITNTINIYWNGGHYEPIKK</sequence>
<dbReference type="PANTHER" id="PTHR12419">
    <property type="entry name" value="OTU DOMAIN CONTAINING PROTEIN"/>
    <property type="match status" value="1"/>
</dbReference>
<protein>
    <recommendedName>
        <fullName evidence="1">OTU domain-containing protein</fullName>
    </recommendedName>
</protein>
<name>A0A6C0E5N7_9ZZZZ</name>
<dbReference type="InterPro" id="IPR003323">
    <property type="entry name" value="OTU_dom"/>
</dbReference>
<evidence type="ECO:0000313" key="2">
    <source>
        <dbReference type="EMBL" id="QHT23589.1"/>
    </source>
</evidence>
<dbReference type="SUPFAM" id="SSF54001">
    <property type="entry name" value="Cysteine proteinases"/>
    <property type="match status" value="1"/>
</dbReference>
<proteinExistence type="predicted"/>
<dbReference type="PANTHER" id="PTHR12419:SF7">
    <property type="entry name" value="OTU DOMAIN-CONTAINING PROTEIN 3"/>
    <property type="match status" value="1"/>
</dbReference>
<dbReference type="Gene3D" id="3.90.70.80">
    <property type="match status" value="1"/>
</dbReference>